<keyword evidence="3" id="KW-0496">Mitochondrion</keyword>
<feature type="signal peptide" evidence="5">
    <location>
        <begin position="1"/>
        <end position="18"/>
    </location>
</feature>
<evidence type="ECO:0000256" key="4">
    <source>
        <dbReference type="SAM" id="Coils"/>
    </source>
</evidence>
<evidence type="ECO:0000313" key="7">
    <source>
        <dbReference type="Proteomes" id="UP000355283"/>
    </source>
</evidence>
<sequence>MRLRCLVVLGMRLSLAVGFVYPPTHGGAFGRYSPSEEMPGNVKDRAERARYPINTFVSSQISSHEALRLQEMSRNSPEGVFLDLTSCGWGLLSVSGEDRLRFLHNQLTNSFANAQVGDVIESSYTSSVGRAIDLVTAYVLEDEVLLLSSPPRHEHVFESFHKYIFPLDRVQVHKKQLQGFFIYMGPEAALAKLSNLLEHKVPPPQAHCCHALPSGLVVAEGSGLALPGLTMLDVSGSSGVAAAVSSADIRLGGGKEWEALRILQGRPFPDKELTLEVTPLEAGLWHTVDPEKGCYLGQETLAKQANNKGERQRLFAVRGKGLEEKQRILDSAGGRSGVVTSCLSDEGRAGLAYIRKTVAHPTTASLFNEGGTEPLQVSDIPYATREATTKKQGSTVTQEIGQAAENTSAADKAVEAERKAKKLEEMKKRLEEFQRKNKK</sequence>
<evidence type="ECO:0000313" key="6">
    <source>
        <dbReference type="EMBL" id="TFJ80584.1"/>
    </source>
</evidence>
<evidence type="ECO:0000256" key="3">
    <source>
        <dbReference type="ARBA" id="ARBA00023128"/>
    </source>
</evidence>
<feature type="chain" id="PRO_5020027934" evidence="5">
    <location>
        <begin position="19"/>
        <end position="439"/>
    </location>
</feature>
<keyword evidence="4" id="KW-0175">Coiled coil</keyword>
<comment type="caution">
    <text evidence="6">The sequence shown here is derived from an EMBL/GenBank/DDBJ whole genome shotgun (WGS) entry which is preliminary data.</text>
</comment>
<feature type="coiled-coil region" evidence="4">
    <location>
        <begin position="406"/>
        <end position="436"/>
    </location>
</feature>
<dbReference type="OrthoDB" id="3369at2759"/>
<evidence type="ECO:0000256" key="1">
    <source>
        <dbReference type="ARBA" id="ARBA00004173"/>
    </source>
</evidence>
<protein>
    <submittedName>
        <fullName evidence="6">Uncharacterized protein</fullName>
    </submittedName>
</protein>
<dbReference type="NCBIfam" id="TIGR03317">
    <property type="entry name" value="ygfZ_signature"/>
    <property type="match status" value="1"/>
</dbReference>
<comment type="subcellular location">
    <subcellularLocation>
        <location evidence="1">Mitochondrion</location>
    </subcellularLocation>
</comment>
<accession>A0A4D9CQ34</accession>
<dbReference type="SUPFAM" id="SSF103025">
    <property type="entry name" value="Folate-binding domain"/>
    <property type="match status" value="1"/>
</dbReference>
<keyword evidence="2" id="KW-0809">Transit peptide</keyword>
<gene>
    <name evidence="6" type="ORF">NSK_008010</name>
</gene>
<organism evidence="6 7">
    <name type="scientific">Nannochloropsis salina CCMP1776</name>
    <dbReference type="NCBI Taxonomy" id="1027361"/>
    <lineage>
        <taxon>Eukaryota</taxon>
        <taxon>Sar</taxon>
        <taxon>Stramenopiles</taxon>
        <taxon>Ochrophyta</taxon>
        <taxon>Eustigmatophyceae</taxon>
        <taxon>Eustigmatales</taxon>
        <taxon>Monodopsidaceae</taxon>
        <taxon>Microchloropsis</taxon>
        <taxon>Microchloropsis salina</taxon>
    </lineage>
</organism>
<dbReference type="GO" id="GO:0005739">
    <property type="term" value="C:mitochondrion"/>
    <property type="evidence" value="ECO:0007669"/>
    <property type="project" value="UniProtKB-SubCell"/>
</dbReference>
<keyword evidence="5" id="KW-0732">Signal</keyword>
<reference evidence="6 7" key="1">
    <citation type="submission" date="2019-01" db="EMBL/GenBank/DDBJ databases">
        <title>Nuclear Genome Assembly of the Microalgal Biofuel strain Nannochloropsis salina CCMP1776.</title>
        <authorList>
            <person name="Hovde B."/>
        </authorList>
    </citation>
    <scope>NUCLEOTIDE SEQUENCE [LARGE SCALE GENOMIC DNA]</scope>
    <source>
        <strain evidence="6 7">CCMP1776</strain>
    </source>
</reference>
<dbReference type="PANTHER" id="PTHR22602:SF0">
    <property type="entry name" value="TRANSFERASE CAF17, MITOCHONDRIAL-RELATED"/>
    <property type="match status" value="1"/>
</dbReference>
<keyword evidence="7" id="KW-1185">Reference proteome</keyword>
<dbReference type="PANTHER" id="PTHR22602">
    <property type="entry name" value="TRANSFERASE CAF17, MITOCHONDRIAL-RELATED"/>
    <property type="match status" value="1"/>
</dbReference>
<dbReference type="InterPro" id="IPR017703">
    <property type="entry name" value="YgfZ/GCV_T_CS"/>
</dbReference>
<evidence type="ECO:0000256" key="5">
    <source>
        <dbReference type="SAM" id="SignalP"/>
    </source>
</evidence>
<evidence type="ECO:0000256" key="2">
    <source>
        <dbReference type="ARBA" id="ARBA00022946"/>
    </source>
</evidence>
<dbReference type="InterPro" id="IPR027266">
    <property type="entry name" value="TrmE/GcvT-like"/>
</dbReference>
<dbReference type="Gene3D" id="3.30.1360.120">
    <property type="entry name" value="Probable tRNA modification gtpase trme, domain 1"/>
    <property type="match status" value="1"/>
</dbReference>
<name>A0A4D9CQ34_9STRA</name>
<dbReference type="EMBL" id="SDOX01000159">
    <property type="protein sequence ID" value="TFJ80584.1"/>
    <property type="molecule type" value="Genomic_DNA"/>
</dbReference>
<dbReference type="InterPro" id="IPR045179">
    <property type="entry name" value="YgfZ/GcvT"/>
</dbReference>
<dbReference type="GO" id="GO:0016226">
    <property type="term" value="P:iron-sulfur cluster assembly"/>
    <property type="evidence" value="ECO:0007669"/>
    <property type="project" value="TreeGrafter"/>
</dbReference>
<dbReference type="Proteomes" id="UP000355283">
    <property type="component" value="Unassembled WGS sequence"/>
</dbReference>
<proteinExistence type="predicted"/>
<dbReference type="AlphaFoldDB" id="A0A4D9CQ34"/>